<proteinExistence type="inferred from homology"/>
<organism evidence="6">
    <name type="scientific">Blastocystis hominis</name>
    <dbReference type="NCBI Taxonomy" id="12968"/>
    <lineage>
        <taxon>Eukaryota</taxon>
        <taxon>Sar</taxon>
        <taxon>Stramenopiles</taxon>
        <taxon>Bigyra</taxon>
        <taxon>Opalozoa</taxon>
        <taxon>Opalinata</taxon>
        <taxon>Blastocystidae</taxon>
        <taxon>Blastocystis</taxon>
    </lineage>
</organism>
<keyword evidence="4" id="KW-0175">Coiled coil</keyword>
<dbReference type="OrthoDB" id="10259785at2759"/>
<dbReference type="EMBL" id="FN668690">
    <property type="protein sequence ID" value="CBK25149.2"/>
    <property type="molecule type" value="Genomic_DNA"/>
</dbReference>
<dbReference type="OMA" id="ALYGTWR"/>
<keyword evidence="9" id="KW-1185">Reference proteome</keyword>
<dbReference type="FunCoup" id="D8LWL6">
    <property type="interactions" value="472"/>
</dbReference>
<dbReference type="InParanoid" id="D8LWL6"/>
<dbReference type="RefSeq" id="XP_012899197.1">
    <property type="nucleotide sequence ID" value="XM_013043743.1"/>
</dbReference>
<feature type="domain" description="Large ribosomal subunit protein uL4 C-terminal" evidence="5">
    <location>
        <begin position="276"/>
        <end position="345"/>
    </location>
</feature>
<name>D8LWL6_BLAHO</name>
<evidence type="ECO:0000259" key="5">
    <source>
        <dbReference type="Pfam" id="PF14374"/>
    </source>
</evidence>
<dbReference type="Gene3D" id="3.40.1370.10">
    <property type="match status" value="1"/>
</dbReference>
<evidence type="ECO:0000256" key="1">
    <source>
        <dbReference type="ARBA" id="ARBA00010528"/>
    </source>
</evidence>
<dbReference type="InterPro" id="IPR002136">
    <property type="entry name" value="Ribosomal_uL4"/>
</dbReference>
<dbReference type="GO" id="GO:1990904">
    <property type="term" value="C:ribonucleoprotein complex"/>
    <property type="evidence" value="ECO:0007669"/>
    <property type="project" value="UniProtKB-KW"/>
</dbReference>
<dbReference type="EMBL" id="FN668653">
    <property type="protein sequence ID" value="CBK22949.2"/>
    <property type="molecule type" value="Genomic_DNA"/>
</dbReference>
<dbReference type="GO" id="GO:0005840">
    <property type="term" value="C:ribosome"/>
    <property type="evidence" value="ECO:0007669"/>
    <property type="project" value="UniProtKB-KW"/>
</dbReference>
<dbReference type="RefSeq" id="XP_012896997.1">
    <property type="nucleotide sequence ID" value="XM_013041543.1"/>
</dbReference>
<dbReference type="SUPFAM" id="SSF52166">
    <property type="entry name" value="Ribosomal protein L4"/>
    <property type="match status" value="1"/>
</dbReference>
<feature type="coiled-coil region" evidence="4">
    <location>
        <begin position="336"/>
        <end position="366"/>
    </location>
</feature>
<keyword evidence="2 8" id="KW-0689">Ribosomal protein</keyword>
<reference evidence="6" key="1">
    <citation type="submission" date="2010-02" db="EMBL/GenBank/DDBJ databases">
        <title>Sequencing and annotation of the Blastocystis hominis genome.</title>
        <authorList>
            <person name="Wincker P."/>
        </authorList>
    </citation>
    <scope>NUCLEOTIDE SEQUENCE</scope>
    <source>
        <strain evidence="6">Singapore isolate B</strain>
    </source>
</reference>
<evidence type="ECO:0000313" key="9">
    <source>
        <dbReference type="Proteomes" id="UP000008312"/>
    </source>
</evidence>
<dbReference type="GO" id="GO:0003735">
    <property type="term" value="F:structural constituent of ribosome"/>
    <property type="evidence" value="ECO:0007669"/>
    <property type="project" value="InterPro"/>
</dbReference>
<dbReference type="InterPro" id="IPR013000">
    <property type="entry name" value="Ribosomal_uL4_euk/arc_CS"/>
</dbReference>
<evidence type="ECO:0000256" key="2">
    <source>
        <dbReference type="ARBA" id="ARBA00022980"/>
    </source>
</evidence>
<evidence type="ECO:0000313" key="8">
    <source>
        <dbReference type="EMBL" id="CBK25149.2"/>
    </source>
</evidence>
<accession>D8LWL6</accession>
<evidence type="ECO:0000313" key="6">
    <source>
        <dbReference type="EMBL" id="CBK20205.2"/>
    </source>
</evidence>
<protein>
    <submittedName>
        <fullName evidence="8">Ribosomal protein L4/L1e</fullName>
    </submittedName>
</protein>
<evidence type="ECO:0000256" key="4">
    <source>
        <dbReference type="SAM" id="Coils"/>
    </source>
</evidence>
<dbReference type="GeneID" id="24917878"/>
<comment type="similarity">
    <text evidence="1">Belongs to the universal ribosomal protein uL4 family.</text>
</comment>
<dbReference type="Pfam" id="PF00573">
    <property type="entry name" value="Ribosomal_L4"/>
    <property type="match status" value="1"/>
</dbReference>
<dbReference type="FunFam" id="3.40.1370.10:FF:000002">
    <property type="entry name" value="60S ribosomal protein L4"/>
    <property type="match status" value="1"/>
</dbReference>
<dbReference type="AlphaFoldDB" id="D8LWL6"/>
<gene>
    <name evidence="6" type="ORF">GSBLH_T00000572001</name>
    <name evidence="7" type="ORF">GSBLH_T00002917001</name>
    <name evidence="8" type="ORF">GSBLH_T00004782001</name>
</gene>
<dbReference type="InterPro" id="IPR025755">
    <property type="entry name" value="Ribos_uL4_C_dom"/>
</dbReference>
<dbReference type="Pfam" id="PF14374">
    <property type="entry name" value="Ribos_L4_asso_C"/>
    <property type="match status" value="1"/>
</dbReference>
<sequence>MVGGAARPVVSVYSVETANKIVSTVPLPSVFTAPIRTDVVQFVHTNLNKNHRQPYAVFKRAGHQHSAISWGTGRAVARVPRVSGGGTARSGQGAFANMCRKGRMFAPTKIWRKWHRKVNVNQKRYALVSALAASAVPALVMARGHKIDGVSEIPFVVDDALCKLTKTKEAVSFLQKNGCYADVERVSESKKIRCGKGKMRNRRYTMRVGPMVVYADGEEAVALPFRNIPGVELCNVNRMNVLRMAPGGHVGRFVIWTKAAFERLEALYGPESEKVGYTMPKNVLTVADMGRLINSAEIQAVVRPAKKVVAYPKKANALKNKAVMDSLNPYAAIARAAEQKAMEENIKHKAENLEKKRAEKAKYAEKKAAYYESMMM</sequence>
<dbReference type="GeneID" id="24921787"/>
<dbReference type="InterPro" id="IPR023574">
    <property type="entry name" value="Ribosomal_uL4_dom_sf"/>
</dbReference>
<dbReference type="GeneID" id="24920046"/>
<dbReference type="InterPro" id="IPR045240">
    <property type="entry name" value="Ribosomal_uL4_euk/arch"/>
</dbReference>
<dbReference type="RefSeq" id="XP_012894253.1">
    <property type="nucleotide sequence ID" value="XM_013038799.1"/>
</dbReference>
<evidence type="ECO:0000256" key="3">
    <source>
        <dbReference type="ARBA" id="ARBA00023274"/>
    </source>
</evidence>
<dbReference type="GO" id="GO:0006412">
    <property type="term" value="P:translation"/>
    <property type="evidence" value="ECO:0007669"/>
    <property type="project" value="InterPro"/>
</dbReference>
<keyword evidence="3" id="KW-0687">Ribonucleoprotein</keyword>
<dbReference type="PANTHER" id="PTHR19431">
    <property type="entry name" value="60S RIBOSOMAL PROTEIN L4"/>
    <property type="match status" value="1"/>
</dbReference>
<dbReference type="EMBL" id="FN668638">
    <property type="protein sequence ID" value="CBK20205.2"/>
    <property type="molecule type" value="Genomic_DNA"/>
</dbReference>
<dbReference type="PROSITE" id="PS00939">
    <property type="entry name" value="RIBOSOMAL_L1E"/>
    <property type="match status" value="1"/>
</dbReference>
<evidence type="ECO:0000313" key="7">
    <source>
        <dbReference type="EMBL" id="CBK22949.2"/>
    </source>
</evidence>
<dbReference type="Proteomes" id="UP000008312">
    <property type="component" value="Unassembled WGS sequence"/>
</dbReference>